<proteinExistence type="predicted"/>
<name>A0ACB9Z0V5_9PEZI</name>
<reference evidence="1 2" key="1">
    <citation type="journal article" date="2022" name="New Phytol.">
        <title>Ecological generalism drives hyperdiversity of secondary metabolite gene clusters in xylarialean endophytes.</title>
        <authorList>
            <person name="Franco M.E.E."/>
            <person name="Wisecaver J.H."/>
            <person name="Arnold A.E."/>
            <person name="Ju Y.M."/>
            <person name="Slot J.C."/>
            <person name="Ahrendt S."/>
            <person name="Moore L.P."/>
            <person name="Eastman K.E."/>
            <person name="Scott K."/>
            <person name="Konkel Z."/>
            <person name="Mondo S.J."/>
            <person name="Kuo A."/>
            <person name="Hayes R.D."/>
            <person name="Haridas S."/>
            <person name="Andreopoulos B."/>
            <person name="Riley R."/>
            <person name="LaButti K."/>
            <person name="Pangilinan J."/>
            <person name="Lipzen A."/>
            <person name="Amirebrahimi M."/>
            <person name="Yan J."/>
            <person name="Adam C."/>
            <person name="Keymanesh K."/>
            <person name="Ng V."/>
            <person name="Louie K."/>
            <person name="Northen T."/>
            <person name="Drula E."/>
            <person name="Henrissat B."/>
            <person name="Hsieh H.M."/>
            <person name="Youens-Clark K."/>
            <person name="Lutzoni F."/>
            <person name="Miadlikowska J."/>
            <person name="Eastwood D.C."/>
            <person name="Hamelin R.C."/>
            <person name="Grigoriev I.V."/>
            <person name="U'Ren J.M."/>
        </authorList>
    </citation>
    <scope>NUCLEOTIDE SEQUENCE [LARGE SCALE GENOMIC DNA]</scope>
    <source>
        <strain evidence="1 2">CBS 119005</strain>
    </source>
</reference>
<accession>A0ACB9Z0V5</accession>
<dbReference type="Proteomes" id="UP001497700">
    <property type="component" value="Unassembled WGS sequence"/>
</dbReference>
<sequence length="69" mass="7691">MRGLPQRVTSFSNAFTVPTGIVVSNIPSYIYLYTIPTGPSCNINIRVYYHVPLFIIIINSHLHVSVVVS</sequence>
<dbReference type="EMBL" id="MU393474">
    <property type="protein sequence ID" value="KAI4865294.1"/>
    <property type="molecule type" value="Genomic_DNA"/>
</dbReference>
<keyword evidence="2" id="KW-1185">Reference proteome</keyword>
<evidence type="ECO:0000313" key="2">
    <source>
        <dbReference type="Proteomes" id="UP001497700"/>
    </source>
</evidence>
<organism evidence="1 2">
    <name type="scientific">Hypoxylon rubiginosum</name>
    <dbReference type="NCBI Taxonomy" id="110542"/>
    <lineage>
        <taxon>Eukaryota</taxon>
        <taxon>Fungi</taxon>
        <taxon>Dikarya</taxon>
        <taxon>Ascomycota</taxon>
        <taxon>Pezizomycotina</taxon>
        <taxon>Sordariomycetes</taxon>
        <taxon>Xylariomycetidae</taxon>
        <taxon>Xylariales</taxon>
        <taxon>Hypoxylaceae</taxon>
        <taxon>Hypoxylon</taxon>
    </lineage>
</organism>
<comment type="caution">
    <text evidence="1">The sequence shown here is derived from an EMBL/GenBank/DDBJ whole genome shotgun (WGS) entry which is preliminary data.</text>
</comment>
<evidence type="ECO:0000313" key="1">
    <source>
        <dbReference type="EMBL" id="KAI4865294.1"/>
    </source>
</evidence>
<gene>
    <name evidence="1" type="ORF">F4820DRAFT_304097</name>
</gene>
<protein>
    <submittedName>
        <fullName evidence="1">Uncharacterized protein</fullName>
    </submittedName>
</protein>